<proteinExistence type="predicted"/>
<organism evidence="1 2">
    <name type="scientific">Claviceps pusilla</name>
    <dbReference type="NCBI Taxonomy" id="123648"/>
    <lineage>
        <taxon>Eukaryota</taxon>
        <taxon>Fungi</taxon>
        <taxon>Dikarya</taxon>
        <taxon>Ascomycota</taxon>
        <taxon>Pezizomycotina</taxon>
        <taxon>Sordariomycetes</taxon>
        <taxon>Hypocreomycetidae</taxon>
        <taxon>Hypocreales</taxon>
        <taxon>Clavicipitaceae</taxon>
        <taxon>Claviceps</taxon>
    </lineage>
</organism>
<dbReference type="PANTHER" id="PTHR34286:SF1">
    <property type="entry name" value="TRANSMEMBRANE PROTEIN"/>
    <property type="match status" value="1"/>
</dbReference>
<name>A0A9P7NG05_9HYPO</name>
<sequence length="165" mass="19383">MNEPGAGIYLRVKHLHSKRRKRRATQFHSLTSVDKSIKHGRWWKGSPILGRQTWTVRFSTRNKDYRMDGLIEALRRPPIPRYPKHVWSPAGGWYAQPGNWRANTLIAAGVLVGMVAVTWKFSAERETWARKPEPGEWHPSRYWSKQLIQWDKEDRLKAEQGKSQE</sequence>
<gene>
    <name evidence="1" type="ORF">E4U43_002206</name>
</gene>
<keyword evidence="2" id="KW-1185">Reference proteome</keyword>
<dbReference type="Proteomes" id="UP000748025">
    <property type="component" value="Unassembled WGS sequence"/>
</dbReference>
<dbReference type="PANTHER" id="PTHR34286">
    <property type="entry name" value="TRANSMEMBRANE PROTEIN"/>
    <property type="match status" value="1"/>
</dbReference>
<comment type="caution">
    <text evidence="1">The sequence shown here is derived from an EMBL/GenBank/DDBJ whole genome shotgun (WGS) entry which is preliminary data.</text>
</comment>
<dbReference type="EMBL" id="SRPW01000176">
    <property type="protein sequence ID" value="KAG6017147.1"/>
    <property type="molecule type" value="Genomic_DNA"/>
</dbReference>
<dbReference type="AlphaFoldDB" id="A0A9P7NG05"/>
<protein>
    <submittedName>
        <fullName evidence="1">Uncharacterized protein</fullName>
    </submittedName>
</protein>
<evidence type="ECO:0000313" key="1">
    <source>
        <dbReference type="EMBL" id="KAG6017147.1"/>
    </source>
</evidence>
<reference evidence="1" key="1">
    <citation type="journal article" date="2020" name="bioRxiv">
        <title>Whole genome comparisons of ergot fungi reveals the divergence and evolution of species within the genus Claviceps are the result of varying mechanisms driving genome evolution and host range expansion.</title>
        <authorList>
            <person name="Wyka S.A."/>
            <person name="Mondo S.J."/>
            <person name="Liu M."/>
            <person name="Dettman J."/>
            <person name="Nalam V."/>
            <person name="Broders K.D."/>
        </authorList>
    </citation>
    <scope>NUCLEOTIDE SEQUENCE</scope>
    <source>
        <strain evidence="1">CCC 602</strain>
    </source>
</reference>
<dbReference type="OrthoDB" id="2100988at2759"/>
<accession>A0A9P7NG05</accession>
<evidence type="ECO:0000313" key="2">
    <source>
        <dbReference type="Proteomes" id="UP000748025"/>
    </source>
</evidence>